<dbReference type="RefSeq" id="WP_058468837.1">
    <property type="nucleotide sequence ID" value="NZ_CAAAIX010000025.1"/>
</dbReference>
<evidence type="ECO:0000313" key="4">
    <source>
        <dbReference type="Proteomes" id="UP000254374"/>
    </source>
</evidence>
<dbReference type="EMBL" id="FTNL01000026">
    <property type="protein sequence ID" value="SIR81443.1"/>
    <property type="molecule type" value="Genomic_DNA"/>
</dbReference>
<reference evidence="1 3" key="1">
    <citation type="submission" date="2017-01" db="EMBL/GenBank/DDBJ databases">
        <authorList>
            <person name="Varghese N."/>
            <person name="Submissions S."/>
        </authorList>
    </citation>
    <scope>NUCLEOTIDE SEQUENCE [LARGE SCALE GENOMIC DNA]</scope>
    <source>
        <strain evidence="1 3">ATCC 33342</strain>
    </source>
</reference>
<keyword evidence="3" id="KW-1185">Reference proteome</keyword>
<evidence type="ECO:0000313" key="1">
    <source>
        <dbReference type="EMBL" id="SIR81443.1"/>
    </source>
</evidence>
<dbReference type="Proteomes" id="UP000254374">
    <property type="component" value="Unassembled WGS sequence"/>
</dbReference>
<dbReference type="STRING" id="464.Lgor_2375"/>
<sequence length="500" mass="57413">MPHPLYEMLKSIILDDRLIYDEQYASEKLPCGLTNLQFAGLLLLAEYDLPHKQKQDFKIDLEVFHKRRSKIISHYINDVIGNLDLNELAGNLAQVLFTGTELDLSKELMLNKSNRVHQELAEHLREQLILLKEFTYLSRHHQHWQRIQEKISANGQSFEDHRLSLSEYSYVMNASKASAYLQNVDEMMDAAARFSSNVYYSPEEQFVLNLYRISVNFRTYQLRLEEDLRREVANKRDPLLYVAIMRYQRDPNRSEEPLLNSSVGNTIKRISGGMHASVFTDLGGDELREVHILRSGPVSDPTNVGSIARNDVFELDIMAMVSESMKERLKARYGPQWQIAVEMKFREIQQNVYADAVVKYAHVRAIEPKSYKQLRYGITGHLFGRNTLFANTTLKNEELRAQKLYNGENYEQKTEMLCSEFVCLTLNAVFCQLNKCLQDELATNSVVVKPLLPKTEITDYVTPARLIELITQSGCAKKVSLSATVDTHFKFDGGSSHAPG</sequence>
<organism evidence="2 4">
    <name type="scientific">Fluoribacter gormanii</name>
    <dbReference type="NCBI Taxonomy" id="464"/>
    <lineage>
        <taxon>Bacteria</taxon>
        <taxon>Pseudomonadati</taxon>
        <taxon>Pseudomonadota</taxon>
        <taxon>Gammaproteobacteria</taxon>
        <taxon>Legionellales</taxon>
        <taxon>Legionellaceae</taxon>
        <taxon>Fluoribacter</taxon>
    </lineage>
</organism>
<evidence type="ECO:0000313" key="3">
    <source>
        <dbReference type="Proteomes" id="UP000186808"/>
    </source>
</evidence>
<name>A0A377GHI4_9GAMM</name>
<dbReference type="AlphaFoldDB" id="A0A377GHI4"/>
<reference evidence="2 4" key="2">
    <citation type="submission" date="2018-06" db="EMBL/GenBank/DDBJ databases">
        <authorList>
            <consortium name="Pathogen Informatics"/>
            <person name="Doyle S."/>
        </authorList>
    </citation>
    <scope>NUCLEOTIDE SEQUENCE [LARGE SCALE GENOMIC DNA]</scope>
    <source>
        <strain evidence="2 4">NCTC11401</strain>
    </source>
</reference>
<dbReference type="Proteomes" id="UP000186808">
    <property type="component" value="Unassembled WGS sequence"/>
</dbReference>
<evidence type="ECO:0000313" key="2">
    <source>
        <dbReference type="EMBL" id="STO24300.1"/>
    </source>
</evidence>
<gene>
    <name evidence="2" type="ORF">NCTC11401_01112</name>
    <name evidence="1" type="ORF">SAMN05421777_12631</name>
</gene>
<dbReference type="EMBL" id="UGGV01000001">
    <property type="protein sequence ID" value="STO24300.1"/>
    <property type="molecule type" value="Genomic_DNA"/>
</dbReference>
<accession>A0A377GHI4</accession>
<proteinExistence type="predicted"/>
<dbReference type="OrthoDB" id="5647343at2"/>
<protein>
    <submittedName>
        <fullName evidence="2">Uncharacterized protein</fullName>
    </submittedName>
</protein>